<dbReference type="OrthoDB" id="413122at2759"/>
<evidence type="ECO:0000313" key="7">
    <source>
        <dbReference type="EMBL" id="KAF3841601.1"/>
    </source>
</evidence>
<dbReference type="InterPro" id="IPR003653">
    <property type="entry name" value="Peptidase_C48_C"/>
</dbReference>
<evidence type="ECO:0000313" key="8">
    <source>
        <dbReference type="Proteomes" id="UP000518266"/>
    </source>
</evidence>
<dbReference type="GO" id="GO:0008234">
    <property type="term" value="F:cysteine-type peptidase activity"/>
    <property type="evidence" value="ECO:0007669"/>
    <property type="project" value="InterPro"/>
</dbReference>
<accession>A0A7J5XXH0</accession>
<dbReference type="SUPFAM" id="SSF54001">
    <property type="entry name" value="Cysteine proteinases"/>
    <property type="match status" value="1"/>
</dbReference>
<dbReference type="GO" id="GO:0006508">
    <property type="term" value="P:proteolysis"/>
    <property type="evidence" value="ECO:0007669"/>
    <property type="project" value="UniProtKB-KW"/>
</dbReference>
<feature type="compositionally biased region" description="Basic and acidic residues" evidence="5">
    <location>
        <begin position="939"/>
        <end position="951"/>
    </location>
</feature>
<feature type="region of interest" description="Disordered" evidence="5">
    <location>
        <begin position="826"/>
        <end position="1000"/>
    </location>
</feature>
<feature type="compositionally biased region" description="Pro residues" evidence="5">
    <location>
        <begin position="869"/>
        <end position="884"/>
    </location>
</feature>
<name>A0A7J5XXH0_DISMA</name>
<comment type="caution">
    <text evidence="7">The sequence shown here is derived from an EMBL/GenBank/DDBJ whole genome shotgun (WGS) entry which is preliminary data.</text>
</comment>
<dbReference type="EMBL" id="JAAKFY010000019">
    <property type="protein sequence ID" value="KAF3841601.1"/>
    <property type="molecule type" value="Genomic_DNA"/>
</dbReference>
<dbReference type="AlphaFoldDB" id="A0A7J5XXH0"/>
<feature type="region of interest" description="Disordered" evidence="5">
    <location>
        <begin position="1032"/>
        <end position="1078"/>
    </location>
</feature>
<protein>
    <recommendedName>
        <fullName evidence="6">Ubiquitin-like protease family profile domain-containing protein</fullName>
    </recommendedName>
</protein>
<comment type="similarity">
    <text evidence="1">Belongs to the peptidase C48 family.</text>
</comment>
<keyword evidence="2" id="KW-0645">Protease</keyword>
<dbReference type="InterPro" id="IPR013083">
    <property type="entry name" value="Znf_RING/FYVE/PHD"/>
</dbReference>
<keyword evidence="4" id="KW-0175">Coiled coil</keyword>
<evidence type="ECO:0000256" key="2">
    <source>
        <dbReference type="ARBA" id="ARBA00022670"/>
    </source>
</evidence>
<sequence length="1078" mass="121390">MATGIRSVHPHCCFVFKSHSVRTVGSKRKGSLFSCVGYCRFDDCPVEVEVDIEDESSLKAVVTFRGEKAWHNCEELKHRPVRADERDALANALTSKLPRSVYLNNLNKLDDTVLASGNRDQVPSTGVMKTLSWQARKKLRKHSNEMISLRKMMEEELETEEAVIKKLIAHPKGVMLWSNKTIDLFHDRCREDIVYVDATGSIVKKAKGKTSPFYVYEMVVRNPFKGSSPVPVATYITNDHTTASISFFLGSFLTDVIRLHGRGAKQRPVMLICDGSTVLMQSMAYHFCGVSLQELLSRYYSICHQNYHLAMHVFGLMTQATTMSELDEVVTSAVVVFSSSHSDRNVGKHFENLQGLLTNSAQSNLDDSTIVEDCVNDIGPTPFKQHFEDLITQTVIEKSGDDNMYFCPTFIPSLLKYFLPCWLVCGLAYSWNYTEDNKTQGIMEKSQWDLKKIRFQRRRLTRLDDFTHRVDMERWKQRKQNRRGVYVTPINKPFVFRQHKKNLMQNTKTAKAPAPLQKQVPGQTEAHIPSQLIALWKKKDTEVVVSVVPTQIRGNSFTIRHSDMRTLRPHQWLTGEIIECLFHIHAHNVNWGQGFIFSTTTQLIHFDSYGAIVSFVHVDGIHWNFWLVYINAEESTVYLADPARNSAEQAESDNAAKKFRMHCTLIIYLISRSDYFKMRRTCCSKTDWVDIKWKGGVMKHPVQQDGNSCGVVVCMMAKEVMEVFPKTPTMAFGTTKKEMAHQSVGHGNTDSIRCVLQFQHFNSIVILLYLRLFDKEVNCAMCAGIKPPGSVPHHTHTDWIQCDSCFRWCHTQCLHMDQKSLEEAQVGDWSSVERSGCRMAGRRQEVDDDERPPVQEAVPQGAAAAPGDAPAPLPAGRPAPPPPDSSQRLQPGALQPTEQTATWLHESAPPPARSPPPARGSSPPPQSFTLPKSILKQPGDVRKAKSVELLDARGVSLQRPPPLHAPLCPPSAPLCPPLHRSAPPSSMRRRSSHPPHTSDRRINFLQEKLRFSNFLDEITSSSVLSPAHLELLGRGCPAPQRGSPTPQRGGPPQIEEATPEEKKSRPPQEAGWGGRSTE</sequence>
<dbReference type="Gene3D" id="3.40.395.10">
    <property type="entry name" value="Adenoviral Proteinase, Chain A"/>
    <property type="match status" value="1"/>
</dbReference>
<proteinExistence type="inferred from homology"/>
<organism evidence="7 8">
    <name type="scientific">Dissostichus mawsoni</name>
    <name type="common">Antarctic cod</name>
    <dbReference type="NCBI Taxonomy" id="36200"/>
    <lineage>
        <taxon>Eukaryota</taxon>
        <taxon>Metazoa</taxon>
        <taxon>Chordata</taxon>
        <taxon>Craniata</taxon>
        <taxon>Vertebrata</taxon>
        <taxon>Euteleostomi</taxon>
        <taxon>Actinopterygii</taxon>
        <taxon>Neopterygii</taxon>
        <taxon>Teleostei</taxon>
        <taxon>Neoteleostei</taxon>
        <taxon>Acanthomorphata</taxon>
        <taxon>Eupercaria</taxon>
        <taxon>Perciformes</taxon>
        <taxon>Notothenioidei</taxon>
        <taxon>Nototheniidae</taxon>
        <taxon>Dissostichus</taxon>
    </lineage>
</organism>
<dbReference type="Proteomes" id="UP000518266">
    <property type="component" value="Unassembled WGS sequence"/>
</dbReference>
<feature type="coiled-coil region" evidence="4">
    <location>
        <begin position="139"/>
        <end position="170"/>
    </location>
</feature>
<dbReference type="InterPro" id="IPR011011">
    <property type="entry name" value="Znf_FYVE_PHD"/>
</dbReference>
<feature type="compositionally biased region" description="Low complexity" evidence="5">
    <location>
        <begin position="854"/>
        <end position="868"/>
    </location>
</feature>
<dbReference type="SUPFAM" id="SSF57903">
    <property type="entry name" value="FYVE/PHD zinc finger"/>
    <property type="match status" value="1"/>
</dbReference>
<feature type="compositionally biased region" description="Low complexity" evidence="5">
    <location>
        <begin position="977"/>
        <end position="986"/>
    </location>
</feature>
<evidence type="ECO:0000256" key="4">
    <source>
        <dbReference type="SAM" id="Coils"/>
    </source>
</evidence>
<dbReference type="Gene3D" id="3.30.40.10">
    <property type="entry name" value="Zinc/RING finger domain, C3HC4 (zinc finger)"/>
    <property type="match status" value="1"/>
</dbReference>
<reference evidence="7 8" key="1">
    <citation type="submission" date="2020-03" db="EMBL/GenBank/DDBJ databases">
        <title>Dissostichus mawsoni Genome sequencing and assembly.</title>
        <authorList>
            <person name="Park H."/>
        </authorList>
    </citation>
    <scope>NUCLEOTIDE SEQUENCE [LARGE SCALE GENOMIC DNA]</scope>
    <source>
        <strain evidence="7">DM0001</strain>
        <tissue evidence="7">Muscle</tissue>
    </source>
</reference>
<feature type="compositionally biased region" description="Pro residues" evidence="5">
    <location>
        <begin position="959"/>
        <end position="976"/>
    </location>
</feature>
<keyword evidence="3" id="KW-0378">Hydrolase</keyword>
<evidence type="ECO:0000256" key="5">
    <source>
        <dbReference type="SAM" id="MobiDB-lite"/>
    </source>
</evidence>
<dbReference type="Pfam" id="PF02902">
    <property type="entry name" value="Peptidase_C48"/>
    <property type="match status" value="1"/>
</dbReference>
<gene>
    <name evidence="7" type="ORF">F7725_023552</name>
</gene>
<dbReference type="InterPro" id="IPR038765">
    <property type="entry name" value="Papain-like_cys_pep_sf"/>
</dbReference>
<evidence type="ECO:0000256" key="1">
    <source>
        <dbReference type="ARBA" id="ARBA00005234"/>
    </source>
</evidence>
<evidence type="ECO:0000259" key="6">
    <source>
        <dbReference type="Pfam" id="PF02902"/>
    </source>
</evidence>
<evidence type="ECO:0000256" key="3">
    <source>
        <dbReference type="ARBA" id="ARBA00022801"/>
    </source>
</evidence>
<feature type="domain" description="Ubiquitin-like protease family profile" evidence="6">
    <location>
        <begin position="612"/>
        <end position="728"/>
    </location>
</feature>
<keyword evidence="8" id="KW-1185">Reference proteome</keyword>
<feature type="compositionally biased region" description="Pro residues" evidence="5">
    <location>
        <begin position="908"/>
        <end position="926"/>
    </location>
</feature>